<dbReference type="PANTHER" id="PTHR43200:SF2">
    <property type="entry name" value="3'(2'),5'-BISPHOSPHATE NUCLEOTIDASE"/>
    <property type="match status" value="1"/>
</dbReference>
<dbReference type="PANTHER" id="PTHR43200">
    <property type="entry name" value="PHOSPHATASE"/>
    <property type="match status" value="1"/>
</dbReference>
<dbReference type="Pfam" id="PF00459">
    <property type="entry name" value="Inositol_P"/>
    <property type="match status" value="1"/>
</dbReference>
<proteinExistence type="inferred from homology"/>
<evidence type="ECO:0000256" key="4">
    <source>
        <dbReference type="ARBA" id="ARBA00022801"/>
    </source>
</evidence>
<feature type="binding site" evidence="6">
    <location>
        <position position="299"/>
    </location>
    <ligand>
        <name>Mg(2+)</name>
        <dbReference type="ChEBI" id="CHEBI:18420"/>
        <label>1</label>
        <note>catalytic</note>
    </ligand>
</feature>
<dbReference type="SUPFAM" id="SSF56655">
    <property type="entry name" value="Carbohydrate phosphatase"/>
    <property type="match status" value="1"/>
</dbReference>
<comment type="caution">
    <text evidence="7">The sequence shown here is derived from an EMBL/GenBank/DDBJ whole genome shotgun (WGS) entry which is preliminary data.</text>
</comment>
<evidence type="ECO:0000256" key="1">
    <source>
        <dbReference type="ARBA" id="ARBA00001946"/>
    </source>
</evidence>
<organism evidence="7 8">
    <name type="scientific">Diaporthe ampelina</name>
    <dbReference type="NCBI Taxonomy" id="1214573"/>
    <lineage>
        <taxon>Eukaryota</taxon>
        <taxon>Fungi</taxon>
        <taxon>Dikarya</taxon>
        <taxon>Ascomycota</taxon>
        <taxon>Pezizomycotina</taxon>
        <taxon>Sordariomycetes</taxon>
        <taxon>Sordariomycetidae</taxon>
        <taxon>Diaporthales</taxon>
        <taxon>Diaporthaceae</taxon>
        <taxon>Diaporthe</taxon>
    </lineage>
</organism>
<feature type="binding site" evidence="6">
    <location>
        <position position="142"/>
    </location>
    <ligand>
        <name>Mg(2+)</name>
        <dbReference type="ChEBI" id="CHEBI:18420"/>
        <label>1</label>
        <note>catalytic</note>
    </ligand>
</feature>
<accession>A0A0G2HMK0</accession>
<evidence type="ECO:0000256" key="3">
    <source>
        <dbReference type="ARBA" id="ARBA00022723"/>
    </source>
</evidence>
<dbReference type="OrthoDB" id="411145at2759"/>
<evidence type="ECO:0000256" key="2">
    <source>
        <dbReference type="ARBA" id="ARBA00009759"/>
    </source>
</evidence>
<protein>
    <submittedName>
        <fullName evidence="7">Putative 3bisphosphate nucleotidase</fullName>
    </submittedName>
</protein>
<dbReference type="CDD" id="cd01517">
    <property type="entry name" value="PAP_phosphatase"/>
    <property type="match status" value="1"/>
</dbReference>
<evidence type="ECO:0000256" key="5">
    <source>
        <dbReference type="ARBA" id="ARBA00022842"/>
    </source>
</evidence>
<dbReference type="InterPro" id="IPR051090">
    <property type="entry name" value="Inositol_monoP_superfamily"/>
</dbReference>
<keyword evidence="4" id="KW-0378">Hydrolase</keyword>
<comment type="cofactor">
    <cofactor evidence="1 6">
        <name>Mg(2+)</name>
        <dbReference type="ChEBI" id="CHEBI:18420"/>
    </cofactor>
</comment>
<feature type="binding site" evidence="6">
    <location>
        <position position="144"/>
    </location>
    <ligand>
        <name>Mg(2+)</name>
        <dbReference type="ChEBI" id="CHEBI:18420"/>
        <label>1</label>
        <note>catalytic</note>
    </ligand>
</feature>
<sequence length="367" mass="39691">MDSPYLNELKIAFETIQQAAKLSQFVLSQAEKDDAHDLGVVSKDDLSPVTIADFAIQALLTSTLHAHFPSDRFVGEESAGQLRANPVLLDRVQAALQHIQSQVQDDAESLVRFPSSPEEMCEMIDWCGSGTPDVGGRIWVFDPIDGTENFVKNLVYAINVGLLEDGRQVLSAVGCPNLSMDVKSPASDSSLDPAGEGSIAFAVRGYGAFIRKLSGLNYSTAIRRLPRHAEKATDLRSVTCLNTSGVPAVHESAARQLGIDFPGSVLLPWVIRYVLLALDVGNTTFWTYQSRSRLAKIWDHAGAMLLFEEVGGKVTDVDGKDINWSAGRQMVGNYGIVAAPGNLHGHVLATVRGALKELKPELLLAPN</sequence>
<keyword evidence="8" id="KW-1185">Reference proteome</keyword>
<reference evidence="7 8" key="2">
    <citation type="submission" date="2015-05" db="EMBL/GenBank/DDBJ databases">
        <authorList>
            <person name="Morales-Cruz A."/>
            <person name="Amrine K.C."/>
            <person name="Cantu D."/>
        </authorList>
    </citation>
    <scope>NUCLEOTIDE SEQUENCE [LARGE SCALE GENOMIC DNA]</scope>
    <source>
        <strain evidence="7">DA912</strain>
    </source>
</reference>
<gene>
    <name evidence="7" type="ORF">UCDDA912_g10584</name>
</gene>
<comment type="similarity">
    <text evidence="2">Belongs to the inositol monophosphatase superfamily.</text>
</comment>
<keyword evidence="3 6" id="KW-0479">Metal-binding</keyword>
<dbReference type="STRING" id="1214573.A0A0G2HMK0"/>
<dbReference type="Gene3D" id="3.40.190.80">
    <property type="match status" value="1"/>
</dbReference>
<dbReference type="EMBL" id="LCUC01000748">
    <property type="protein sequence ID" value="KKY29490.1"/>
    <property type="molecule type" value="Genomic_DNA"/>
</dbReference>
<dbReference type="GO" id="GO:0046872">
    <property type="term" value="F:metal ion binding"/>
    <property type="evidence" value="ECO:0007669"/>
    <property type="project" value="UniProtKB-KW"/>
</dbReference>
<dbReference type="Gene3D" id="3.30.540.10">
    <property type="entry name" value="Fructose-1,6-Bisphosphatase, subunit A, domain 1"/>
    <property type="match status" value="1"/>
</dbReference>
<feature type="binding site" evidence="6">
    <location>
        <position position="145"/>
    </location>
    <ligand>
        <name>Mg(2+)</name>
        <dbReference type="ChEBI" id="CHEBI:18420"/>
        <label>1</label>
        <note>catalytic</note>
    </ligand>
</feature>
<reference evidence="7 8" key="1">
    <citation type="submission" date="2015-05" db="EMBL/GenBank/DDBJ databases">
        <title>Distinctive expansion of gene families associated with plant cell wall degradation and secondary metabolism in the genomes of grapevine trunk pathogens.</title>
        <authorList>
            <person name="Lawrence D.P."/>
            <person name="Travadon R."/>
            <person name="Rolshausen P.E."/>
            <person name="Baumgartner K."/>
        </authorList>
    </citation>
    <scope>NUCLEOTIDE SEQUENCE [LARGE SCALE GENOMIC DNA]</scope>
    <source>
        <strain evidence="7">DA912</strain>
    </source>
</reference>
<evidence type="ECO:0000313" key="7">
    <source>
        <dbReference type="EMBL" id="KKY29490.1"/>
    </source>
</evidence>
<dbReference type="InterPro" id="IPR000760">
    <property type="entry name" value="Inositol_monophosphatase-like"/>
</dbReference>
<evidence type="ECO:0000256" key="6">
    <source>
        <dbReference type="PIRSR" id="PIRSR600760-2"/>
    </source>
</evidence>
<keyword evidence="5 6" id="KW-0460">Magnesium</keyword>
<name>A0A0G2HMK0_9PEZI</name>
<dbReference type="GO" id="GO:0008441">
    <property type="term" value="F:3'(2'),5'-bisphosphate nucleotidase activity"/>
    <property type="evidence" value="ECO:0007669"/>
    <property type="project" value="TreeGrafter"/>
</dbReference>
<dbReference type="GO" id="GO:0000103">
    <property type="term" value="P:sulfate assimilation"/>
    <property type="evidence" value="ECO:0007669"/>
    <property type="project" value="TreeGrafter"/>
</dbReference>
<feature type="binding site" evidence="6">
    <location>
        <position position="76"/>
    </location>
    <ligand>
        <name>Mg(2+)</name>
        <dbReference type="ChEBI" id="CHEBI:18420"/>
        <label>1</label>
        <note>catalytic</note>
    </ligand>
</feature>
<dbReference type="Proteomes" id="UP000034680">
    <property type="component" value="Unassembled WGS sequence"/>
</dbReference>
<evidence type="ECO:0000313" key="8">
    <source>
        <dbReference type="Proteomes" id="UP000034680"/>
    </source>
</evidence>
<dbReference type="AlphaFoldDB" id="A0A0G2HMK0"/>